<keyword evidence="3" id="KW-1185">Reference proteome</keyword>
<comment type="caution">
    <text evidence="2">The sequence shown here is derived from an EMBL/GenBank/DDBJ whole genome shotgun (WGS) entry which is preliminary data.</text>
</comment>
<accession>A0ABW4CKI6</accession>
<reference evidence="3" key="1">
    <citation type="journal article" date="2019" name="Int. J. Syst. Evol. Microbiol.">
        <title>The Global Catalogue of Microorganisms (GCM) 10K type strain sequencing project: providing services to taxonomists for standard genome sequencing and annotation.</title>
        <authorList>
            <consortium name="The Broad Institute Genomics Platform"/>
            <consortium name="The Broad Institute Genome Sequencing Center for Infectious Disease"/>
            <person name="Wu L."/>
            <person name="Ma J."/>
        </authorList>
    </citation>
    <scope>NUCLEOTIDE SEQUENCE [LARGE SCALE GENOMIC DNA]</scope>
    <source>
        <strain evidence="3">CCM 8980</strain>
    </source>
</reference>
<name>A0ABW4CKI6_9LACO</name>
<feature type="coiled-coil region" evidence="1">
    <location>
        <begin position="32"/>
        <end position="72"/>
    </location>
</feature>
<dbReference type="InterPro" id="IPR009785">
    <property type="entry name" value="Prophage_Lj928_Orf309"/>
</dbReference>
<evidence type="ECO:0000313" key="2">
    <source>
        <dbReference type="EMBL" id="MFD1430599.1"/>
    </source>
</evidence>
<protein>
    <submittedName>
        <fullName evidence="2">DUF1351 domain-containing protein</fullName>
    </submittedName>
</protein>
<evidence type="ECO:0000313" key="3">
    <source>
        <dbReference type="Proteomes" id="UP001597196"/>
    </source>
</evidence>
<dbReference type="RefSeq" id="WP_203637126.1">
    <property type="nucleotide sequence ID" value="NZ_BOLS01000013.1"/>
</dbReference>
<dbReference type="EMBL" id="JBHTOC010000014">
    <property type="protein sequence ID" value="MFD1430599.1"/>
    <property type="molecule type" value="Genomic_DNA"/>
</dbReference>
<keyword evidence="1" id="KW-0175">Coiled coil</keyword>
<organism evidence="2 3">
    <name type="scientific">Lacticaseibacillus mingshuiensis</name>
    <dbReference type="NCBI Taxonomy" id="2799574"/>
    <lineage>
        <taxon>Bacteria</taxon>
        <taxon>Bacillati</taxon>
        <taxon>Bacillota</taxon>
        <taxon>Bacilli</taxon>
        <taxon>Lactobacillales</taxon>
        <taxon>Lactobacillaceae</taxon>
        <taxon>Lacticaseibacillus</taxon>
    </lineage>
</organism>
<gene>
    <name evidence="2" type="ORF">ACFQ4P_10100</name>
</gene>
<sequence>MTTNDSGTSMVAVDEIKYTVDYTPATIEFDHFDELKSQLLQYTQQFESMEVNEATVKEAKKVKSKLNGLKKQVNDRRISIHKTYEQPYDAFKQKVDELIGIIDKAVKPIDTAAGALAEQDRERKRQMVEQTINEVAPEYGIDPANVPVRPTWLNASTSQSTFIRELGQDLLGIQDHAKKVIADREAVKAYAAANDMDPSGWLAQIDDHTSFVDIRPRMDTAMMQRKQEAEAAQKRAEAAAAVAALNQEQIGEKTVDTETGEVVAVEQMELEPEPKQDERKFVRAFRITATADQMWALADWMKANGIDYEPIKEARP</sequence>
<evidence type="ECO:0000256" key="1">
    <source>
        <dbReference type="SAM" id="Coils"/>
    </source>
</evidence>
<dbReference type="Proteomes" id="UP001597196">
    <property type="component" value="Unassembled WGS sequence"/>
</dbReference>
<dbReference type="Pfam" id="PF07083">
    <property type="entry name" value="DUF1351"/>
    <property type="match status" value="1"/>
</dbReference>
<proteinExistence type="predicted"/>